<dbReference type="Gene3D" id="3.10.400.10">
    <property type="entry name" value="Sulfate adenylyltransferase"/>
    <property type="match status" value="1"/>
</dbReference>
<name>A0AAD6WAH6_9ROSI</name>
<protein>
    <submittedName>
        <fullName evidence="1">Uncharacterized protein</fullName>
    </submittedName>
</protein>
<organism evidence="1 2">
    <name type="scientific">Populus alba x Populus x berolinensis</name>
    <dbReference type="NCBI Taxonomy" id="444605"/>
    <lineage>
        <taxon>Eukaryota</taxon>
        <taxon>Viridiplantae</taxon>
        <taxon>Streptophyta</taxon>
        <taxon>Embryophyta</taxon>
        <taxon>Tracheophyta</taxon>
        <taxon>Spermatophyta</taxon>
        <taxon>Magnoliopsida</taxon>
        <taxon>eudicotyledons</taxon>
        <taxon>Gunneridae</taxon>
        <taxon>Pentapetalae</taxon>
        <taxon>rosids</taxon>
        <taxon>fabids</taxon>
        <taxon>Malpighiales</taxon>
        <taxon>Salicaceae</taxon>
        <taxon>Saliceae</taxon>
        <taxon>Populus</taxon>
    </lineage>
</organism>
<accession>A0AAD6WAH6</accession>
<dbReference type="EMBL" id="JAQIZT010000002">
    <property type="protein sequence ID" value="KAJ7005528.1"/>
    <property type="molecule type" value="Genomic_DNA"/>
</dbReference>
<dbReference type="AlphaFoldDB" id="A0AAD6WAH6"/>
<dbReference type="Proteomes" id="UP001164929">
    <property type="component" value="Chromosome 2"/>
</dbReference>
<keyword evidence="2" id="KW-1185">Reference proteome</keyword>
<gene>
    <name evidence="1" type="ORF">NC653_004986</name>
</gene>
<evidence type="ECO:0000313" key="1">
    <source>
        <dbReference type="EMBL" id="KAJ7005528.1"/>
    </source>
</evidence>
<reference evidence="1" key="1">
    <citation type="journal article" date="2023" name="Mol. Ecol. Resour.">
        <title>Chromosome-level genome assembly of a triploid poplar Populus alba 'Berolinensis'.</title>
        <authorList>
            <person name="Chen S."/>
            <person name="Yu Y."/>
            <person name="Wang X."/>
            <person name="Wang S."/>
            <person name="Zhang T."/>
            <person name="Zhou Y."/>
            <person name="He R."/>
            <person name="Meng N."/>
            <person name="Wang Y."/>
            <person name="Liu W."/>
            <person name="Liu Z."/>
            <person name="Liu J."/>
            <person name="Guo Q."/>
            <person name="Huang H."/>
            <person name="Sederoff R.R."/>
            <person name="Wang G."/>
            <person name="Qu G."/>
            <person name="Chen S."/>
        </authorList>
    </citation>
    <scope>NUCLEOTIDE SEQUENCE</scope>
    <source>
        <strain evidence="1">SC-2020</strain>
    </source>
</reference>
<proteinExistence type="predicted"/>
<evidence type="ECO:0000313" key="2">
    <source>
        <dbReference type="Proteomes" id="UP001164929"/>
    </source>
</evidence>
<sequence>MFQASVSGTVIKSSLIEPDGGVLVDVIVPESERGSKTLEAESMPKASLAKIDVEWVHVIMKDGRVP</sequence>
<comment type="caution">
    <text evidence="1">The sequence shown here is derived from an EMBL/GenBank/DDBJ whole genome shotgun (WGS) entry which is preliminary data.</text>
</comment>